<evidence type="ECO:0000256" key="2">
    <source>
        <dbReference type="ARBA" id="ARBA00023163"/>
    </source>
</evidence>
<evidence type="ECO:0000313" key="5">
    <source>
        <dbReference type="Proteomes" id="UP001500457"/>
    </source>
</evidence>
<gene>
    <name evidence="4" type="ORF">GCM10023203_05230</name>
</gene>
<keyword evidence="5" id="KW-1185">Reference proteome</keyword>
<dbReference type="InterPro" id="IPR009057">
    <property type="entry name" value="Homeodomain-like_sf"/>
</dbReference>
<dbReference type="SUPFAM" id="SSF52317">
    <property type="entry name" value="Class I glutamine amidotransferase-like"/>
    <property type="match status" value="1"/>
</dbReference>
<dbReference type="PANTHER" id="PTHR43130:SF3">
    <property type="entry name" value="HTH-TYPE TRANSCRIPTIONAL REGULATOR RV1931C"/>
    <property type="match status" value="1"/>
</dbReference>
<comment type="caution">
    <text evidence="4">The sequence shown here is derived from an EMBL/GenBank/DDBJ whole genome shotgun (WGS) entry which is preliminary data.</text>
</comment>
<evidence type="ECO:0000256" key="1">
    <source>
        <dbReference type="ARBA" id="ARBA00023015"/>
    </source>
</evidence>
<reference evidence="5" key="1">
    <citation type="journal article" date="2019" name="Int. J. Syst. Evol. Microbiol.">
        <title>The Global Catalogue of Microorganisms (GCM) 10K type strain sequencing project: providing services to taxonomists for standard genome sequencing and annotation.</title>
        <authorList>
            <consortium name="The Broad Institute Genomics Platform"/>
            <consortium name="The Broad Institute Genome Sequencing Center for Infectious Disease"/>
            <person name="Wu L."/>
            <person name="Ma J."/>
        </authorList>
    </citation>
    <scope>NUCLEOTIDE SEQUENCE [LARGE SCALE GENOMIC DNA]</scope>
    <source>
        <strain evidence="5">JCM 17983</strain>
    </source>
</reference>
<dbReference type="Pfam" id="PF01965">
    <property type="entry name" value="DJ-1_PfpI"/>
    <property type="match status" value="1"/>
</dbReference>
<evidence type="ECO:0000313" key="4">
    <source>
        <dbReference type="EMBL" id="GAA4860889.1"/>
    </source>
</evidence>
<dbReference type="PANTHER" id="PTHR43130">
    <property type="entry name" value="ARAC-FAMILY TRANSCRIPTIONAL REGULATOR"/>
    <property type="match status" value="1"/>
</dbReference>
<dbReference type="SMART" id="SM00342">
    <property type="entry name" value="HTH_ARAC"/>
    <property type="match status" value="1"/>
</dbReference>
<dbReference type="InterPro" id="IPR029062">
    <property type="entry name" value="Class_I_gatase-like"/>
</dbReference>
<dbReference type="PROSITE" id="PS01124">
    <property type="entry name" value="HTH_ARAC_FAMILY_2"/>
    <property type="match status" value="1"/>
</dbReference>
<accession>A0ABP9E289</accession>
<organism evidence="4 5">
    <name type="scientific">Actinomycetospora straminea</name>
    <dbReference type="NCBI Taxonomy" id="663607"/>
    <lineage>
        <taxon>Bacteria</taxon>
        <taxon>Bacillati</taxon>
        <taxon>Actinomycetota</taxon>
        <taxon>Actinomycetes</taxon>
        <taxon>Pseudonocardiales</taxon>
        <taxon>Pseudonocardiaceae</taxon>
        <taxon>Actinomycetospora</taxon>
    </lineage>
</organism>
<dbReference type="InterPro" id="IPR018060">
    <property type="entry name" value="HTH_AraC"/>
</dbReference>
<dbReference type="EMBL" id="BAABHQ010000001">
    <property type="protein sequence ID" value="GAA4860889.1"/>
    <property type="molecule type" value="Genomic_DNA"/>
</dbReference>
<sequence length="332" mass="34814">MPAAAGRPHVVAVLALPPVVGFDLQIPPQVFGTAEGPDGPLYDVRVCGLEERVASTAGFSLLLEHGTEALAVADTVIVPGTHYVPARRDGALPDDLLAALATVPAHARWMSICTGAFVLAAAGRLAGRRVATHWARAGDLRRLHPDLDVDESVLFVDDGDVATSAGLAAGLDLCLHVLRGDQGAEVANAVARHLVVSPWRDGGQAQFIDHPLPRAGVGTTGTTGGARAWALEHLDEDLDVAALASHAAMSVRTFTRRFRAETGTSPHAWLVAQRLAHARRLLEGTDLPVDRVAAAVGLGTAASLRAHLGETVGLSPLAYRRRFRVPAAGEQK</sequence>
<dbReference type="SUPFAM" id="SSF46689">
    <property type="entry name" value="Homeodomain-like"/>
    <property type="match status" value="2"/>
</dbReference>
<protein>
    <submittedName>
        <fullName evidence="4">Helix-turn-helix domain-containing protein</fullName>
    </submittedName>
</protein>
<proteinExistence type="predicted"/>
<dbReference type="Proteomes" id="UP001500457">
    <property type="component" value="Unassembled WGS sequence"/>
</dbReference>
<dbReference type="InterPro" id="IPR052158">
    <property type="entry name" value="INH-QAR"/>
</dbReference>
<keyword evidence="1" id="KW-0805">Transcription regulation</keyword>
<dbReference type="InterPro" id="IPR002818">
    <property type="entry name" value="DJ-1/PfpI"/>
</dbReference>
<dbReference type="Gene3D" id="3.40.50.880">
    <property type="match status" value="1"/>
</dbReference>
<dbReference type="Gene3D" id="1.10.10.60">
    <property type="entry name" value="Homeodomain-like"/>
    <property type="match status" value="1"/>
</dbReference>
<name>A0ABP9E289_9PSEU</name>
<dbReference type="CDD" id="cd03137">
    <property type="entry name" value="GATase1_AraC_1"/>
    <property type="match status" value="1"/>
</dbReference>
<dbReference type="RefSeq" id="WP_274230945.1">
    <property type="nucleotide sequence ID" value="NZ_BAABHQ010000001.1"/>
</dbReference>
<evidence type="ECO:0000259" key="3">
    <source>
        <dbReference type="PROSITE" id="PS01124"/>
    </source>
</evidence>
<dbReference type="Pfam" id="PF12833">
    <property type="entry name" value="HTH_18"/>
    <property type="match status" value="1"/>
</dbReference>
<keyword evidence="2" id="KW-0804">Transcription</keyword>
<feature type="domain" description="HTH araC/xylS-type" evidence="3">
    <location>
        <begin position="224"/>
        <end position="322"/>
    </location>
</feature>